<dbReference type="GO" id="GO:0000155">
    <property type="term" value="F:phosphorelay sensor kinase activity"/>
    <property type="evidence" value="ECO:0007669"/>
    <property type="project" value="InterPro"/>
</dbReference>
<comment type="caution">
    <text evidence="12">The sequence shown here is derived from an EMBL/GenBank/DDBJ whole genome shotgun (WGS) entry which is preliminary data.</text>
</comment>
<name>A0A3R8R277_9CORY</name>
<dbReference type="GO" id="GO:0005524">
    <property type="term" value="F:ATP binding"/>
    <property type="evidence" value="ECO:0007669"/>
    <property type="project" value="UniProtKB-KW"/>
</dbReference>
<feature type="transmembrane region" description="Helical" evidence="10">
    <location>
        <begin position="129"/>
        <end position="147"/>
    </location>
</feature>
<evidence type="ECO:0000256" key="2">
    <source>
        <dbReference type="ARBA" id="ARBA00012438"/>
    </source>
</evidence>
<gene>
    <name evidence="12" type="ORF">CXF48_05580</name>
</gene>
<proteinExistence type="predicted"/>
<dbReference type="Proteomes" id="UP000276526">
    <property type="component" value="Unassembled WGS sequence"/>
</dbReference>
<dbReference type="InterPro" id="IPR011712">
    <property type="entry name" value="Sig_transdc_His_kin_sub3_dim/P"/>
</dbReference>
<dbReference type="GO" id="GO:0016020">
    <property type="term" value="C:membrane"/>
    <property type="evidence" value="ECO:0007669"/>
    <property type="project" value="InterPro"/>
</dbReference>
<dbReference type="Gene3D" id="1.20.5.1930">
    <property type="match status" value="1"/>
</dbReference>
<dbReference type="PANTHER" id="PTHR24421:SF10">
    <property type="entry name" value="NITRATE_NITRITE SENSOR PROTEIN NARQ"/>
    <property type="match status" value="1"/>
</dbReference>
<sequence length="418" mass="45687">MTRRSQGVQEPQGSPESPRPDRFWWERCDAWTPCARLREVVGRIPPGAVETVIATAFVALDVWHAVRPDAAPVFLSAALIVAIAFTPRLPRIMTVLFLVTFVTYVVTTVHFQMLMFLPMLLIELLASRGRFVLTAVVVPVIAVFTFYDVSDAEGFVVEPTAIIVWIVVTTLALVTGRVRWGIRAQRTQLTREREVDLRSQRLAIASDLHDSVAKSLTSIVMRAEALALNPSTDPGTAGELRKISEAGRRSMEELRAMLSLLSQSDRARVQRRVTTPGLMETLTAITVELEGAGLDVDSTVRGVETLDHDFSSEALQMANKILVEAATNAAKYTPRHGVVSLRAERRDGGPGAGGAGEVVITMTNPIDRGVKKRYMTSGLGLPAMTSRAKTVGATVTTSQHKGQWTTTLRLPRVTNPTP</sequence>
<feature type="domain" description="Signal transduction histidine kinase subgroup 3 dimerisation and phosphoacceptor" evidence="11">
    <location>
        <begin position="201"/>
        <end position="264"/>
    </location>
</feature>
<evidence type="ECO:0000256" key="8">
    <source>
        <dbReference type="ARBA" id="ARBA00023012"/>
    </source>
</evidence>
<evidence type="ECO:0000256" key="4">
    <source>
        <dbReference type="ARBA" id="ARBA00022679"/>
    </source>
</evidence>
<evidence type="ECO:0000313" key="12">
    <source>
        <dbReference type="EMBL" id="RRO86741.1"/>
    </source>
</evidence>
<reference evidence="12 13" key="1">
    <citation type="submission" date="2018-01" db="EMBL/GenBank/DDBJ databases">
        <title>Twenty Corynebacterium bovis Genomes.</title>
        <authorList>
            <person name="Gulvik C.A."/>
        </authorList>
    </citation>
    <scope>NUCLEOTIDE SEQUENCE [LARGE SCALE GENOMIC DNA]</scope>
    <source>
        <strain evidence="12 13">F6900</strain>
    </source>
</reference>
<accession>A0A3R8R277</accession>
<dbReference type="Gene3D" id="3.30.565.10">
    <property type="entry name" value="Histidine kinase-like ATPase, C-terminal domain"/>
    <property type="match status" value="1"/>
</dbReference>
<feature type="transmembrane region" description="Helical" evidence="10">
    <location>
        <begin position="159"/>
        <end position="178"/>
    </location>
</feature>
<keyword evidence="6" id="KW-0418">Kinase</keyword>
<comment type="catalytic activity">
    <reaction evidence="1">
        <text>ATP + protein L-histidine = ADP + protein N-phospho-L-histidine.</text>
        <dbReference type="EC" id="2.7.13.3"/>
    </reaction>
</comment>
<keyword evidence="3" id="KW-0597">Phosphoprotein</keyword>
<keyword evidence="10" id="KW-0472">Membrane</keyword>
<dbReference type="SUPFAM" id="SSF55874">
    <property type="entry name" value="ATPase domain of HSP90 chaperone/DNA topoisomerase II/histidine kinase"/>
    <property type="match status" value="1"/>
</dbReference>
<protein>
    <recommendedName>
        <fullName evidence="2">histidine kinase</fullName>
        <ecNumber evidence="2">2.7.13.3</ecNumber>
    </recommendedName>
</protein>
<evidence type="ECO:0000313" key="13">
    <source>
        <dbReference type="Proteomes" id="UP000276526"/>
    </source>
</evidence>
<dbReference type="GO" id="GO:0046983">
    <property type="term" value="F:protein dimerization activity"/>
    <property type="evidence" value="ECO:0007669"/>
    <property type="project" value="InterPro"/>
</dbReference>
<evidence type="ECO:0000256" key="1">
    <source>
        <dbReference type="ARBA" id="ARBA00000085"/>
    </source>
</evidence>
<evidence type="ECO:0000256" key="5">
    <source>
        <dbReference type="ARBA" id="ARBA00022741"/>
    </source>
</evidence>
<keyword evidence="5" id="KW-0547">Nucleotide-binding</keyword>
<dbReference type="RefSeq" id="WP_125173334.1">
    <property type="nucleotide sequence ID" value="NZ_JAPJOD010000027.1"/>
</dbReference>
<keyword evidence="10" id="KW-0812">Transmembrane</keyword>
<evidence type="ECO:0000256" key="7">
    <source>
        <dbReference type="ARBA" id="ARBA00022840"/>
    </source>
</evidence>
<dbReference type="InterPro" id="IPR036890">
    <property type="entry name" value="HATPase_C_sf"/>
</dbReference>
<feature type="transmembrane region" description="Helical" evidence="10">
    <location>
        <begin position="95"/>
        <end position="117"/>
    </location>
</feature>
<evidence type="ECO:0000259" key="11">
    <source>
        <dbReference type="Pfam" id="PF07730"/>
    </source>
</evidence>
<evidence type="ECO:0000256" key="3">
    <source>
        <dbReference type="ARBA" id="ARBA00022553"/>
    </source>
</evidence>
<feature type="compositionally biased region" description="Polar residues" evidence="9">
    <location>
        <begin position="1"/>
        <end position="15"/>
    </location>
</feature>
<dbReference type="EC" id="2.7.13.3" evidence="2"/>
<keyword evidence="10" id="KW-1133">Transmembrane helix</keyword>
<feature type="region of interest" description="Disordered" evidence="9">
    <location>
        <begin position="1"/>
        <end position="21"/>
    </location>
</feature>
<organism evidence="12 13">
    <name type="scientific">Corynebacterium bovis</name>
    <dbReference type="NCBI Taxonomy" id="36808"/>
    <lineage>
        <taxon>Bacteria</taxon>
        <taxon>Bacillati</taxon>
        <taxon>Actinomycetota</taxon>
        <taxon>Actinomycetes</taxon>
        <taxon>Mycobacteriales</taxon>
        <taxon>Corynebacteriaceae</taxon>
        <taxon>Corynebacterium</taxon>
    </lineage>
</organism>
<dbReference type="AlphaFoldDB" id="A0A3R8R277"/>
<keyword evidence="7" id="KW-0067">ATP-binding</keyword>
<evidence type="ECO:0000256" key="6">
    <source>
        <dbReference type="ARBA" id="ARBA00022777"/>
    </source>
</evidence>
<dbReference type="InterPro" id="IPR050482">
    <property type="entry name" value="Sensor_HK_TwoCompSys"/>
</dbReference>
<dbReference type="EMBL" id="PQNK01000007">
    <property type="protein sequence ID" value="RRO86741.1"/>
    <property type="molecule type" value="Genomic_DNA"/>
</dbReference>
<dbReference type="Pfam" id="PF07730">
    <property type="entry name" value="HisKA_3"/>
    <property type="match status" value="1"/>
</dbReference>
<evidence type="ECO:0000256" key="10">
    <source>
        <dbReference type="SAM" id="Phobius"/>
    </source>
</evidence>
<keyword evidence="4" id="KW-0808">Transferase</keyword>
<evidence type="ECO:0000256" key="9">
    <source>
        <dbReference type="SAM" id="MobiDB-lite"/>
    </source>
</evidence>
<dbReference type="PANTHER" id="PTHR24421">
    <property type="entry name" value="NITRATE/NITRITE SENSOR PROTEIN NARX-RELATED"/>
    <property type="match status" value="1"/>
</dbReference>
<keyword evidence="8" id="KW-0902">Two-component regulatory system</keyword>